<keyword evidence="3 5" id="KW-0195">Cyclin</keyword>
<dbReference type="OMA" id="MFHASEV"/>
<dbReference type="InterPro" id="IPR012389">
    <property type="entry name" value="Cyclin_P/U"/>
</dbReference>
<dbReference type="InterPro" id="IPR036915">
    <property type="entry name" value="Cyclin-like_sf"/>
</dbReference>
<evidence type="ECO:0000256" key="2">
    <source>
        <dbReference type="ARBA" id="ARBA00022618"/>
    </source>
</evidence>
<gene>
    <name evidence="6" type="ORF">RchiOBHm_Chr3g0454701</name>
</gene>
<dbReference type="GO" id="GO:0019901">
    <property type="term" value="F:protein kinase binding"/>
    <property type="evidence" value="ECO:0007669"/>
    <property type="project" value="UniProtKB-UniRule"/>
</dbReference>
<dbReference type="InterPro" id="IPR013922">
    <property type="entry name" value="Cyclin_PHO80-like"/>
</dbReference>
<keyword evidence="2" id="KW-0132">Cell division</keyword>
<dbReference type="OrthoDB" id="337735at2759"/>
<dbReference type="Proteomes" id="UP000238479">
    <property type="component" value="Chromosome 3"/>
</dbReference>
<accession>A0A2P6R6Y2</accession>
<evidence type="ECO:0000313" key="6">
    <source>
        <dbReference type="EMBL" id="PRQ42170.1"/>
    </source>
</evidence>
<evidence type="ECO:0000256" key="5">
    <source>
        <dbReference type="PIRNR" id="PIRNR027110"/>
    </source>
</evidence>
<sequence length="199" mass="22524">MRSAGALDSMAVLSETFSSLGLEESAAGQSGKPRVLSVLSSILEGSVRKNERLVRQSKMKDVITMFHASEVPALSIRKYIERIFKYSSCSNSCFVVAYIYIERFLQRTGTCLTSLNVHRLLITSILIAAKFMDDDCYSNGYYAKVGGVSTAEMNNMEMAFLLSLDFKLYVTTEMFGKYCQQLEDVGRYRRHGHFLRLRQ</sequence>
<dbReference type="AlphaFoldDB" id="A0A2P6R6Y2"/>
<dbReference type="GO" id="GO:0051301">
    <property type="term" value="P:cell division"/>
    <property type="evidence" value="ECO:0007669"/>
    <property type="project" value="UniProtKB-UniRule"/>
</dbReference>
<evidence type="ECO:0000313" key="7">
    <source>
        <dbReference type="Proteomes" id="UP000238479"/>
    </source>
</evidence>
<dbReference type="Pfam" id="PF08613">
    <property type="entry name" value="Cyclin"/>
    <property type="match status" value="1"/>
</dbReference>
<dbReference type="Gene3D" id="1.10.472.10">
    <property type="entry name" value="Cyclin-like"/>
    <property type="match status" value="1"/>
</dbReference>
<name>A0A2P6R6Y2_ROSCH</name>
<protein>
    <recommendedName>
        <fullName evidence="5">Cyclin</fullName>
    </recommendedName>
</protein>
<keyword evidence="7" id="KW-1185">Reference proteome</keyword>
<dbReference type="PANTHER" id="PTHR15615:SF80">
    <property type="entry name" value="CYCLIN"/>
    <property type="match status" value="1"/>
</dbReference>
<keyword evidence="4" id="KW-0131">Cell cycle</keyword>
<dbReference type="SUPFAM" id="SSF47954">
    <property type="entry name" value="Cyclin-like"/>
    <property type="match status" value="1"/>
</dbReference>
<dbReference type="PIRSF" id="PIRSF027110">
    <property type="entry name" value="PREG"/>
    <property type="match status" value="1"/>
</dbReference>
<dbReference type="STRING" id="74649.A0A2P6R6Y2"/>
<reference evidence="6 7" key="1">
    <citation type="journal article" date="2018" name="Nat. Genet.">
        <title>The Rosa genome provides new insights in the design of modern roses.</title>
        <authorList>
            <person name="Bendahmane M."/>
        </authorList>
    </citation>
    <scope>NUCLEOTIDE SEQUENCE [LARGE SCALE GENOMIC DNA]</scope>
    <source>
        <strain evidence="7">cv. Old Blush</strain>
    </source>
</reference>
<evidence type="ECO:0000256" key="1">
    <source>
        <dbReference type="ARBA" id="ARBA00007215"/>
    </source>
</evidence>
<dbReference type="PANTHER" id="PTHR15615">
    <property type="match status" value="1"/>
</dbReference>
<evidence type="ECO:0000256" key="3">
    <source>
        <dbReference type="ARBA" id="ARBA00023127"/>
    </source>
</evidence>
<comment type="similarity">
    <text evidence="1">Belongs to the cyclin family. Cyclin U/P subfamily.</text>
</comment>
<evidence type="ECO:0000256" key="4">
    <source>
        <dbReference type="ARBA" id="ARBA00023306"/>
    </source>
</evidence>
<comment type="caution">
    <text evidence="6">The sequence shown here is derived from an EMBL/GenBank/DDBJ whole genome shotgun (WGS) entry which is preliminary data.</text>
</comment>
<organism evidence="6 7">
    <name type="scientific">Rosa chinensis</name>
    <name type="common">China rose</name>
    <dbReference type="NCBI Taxonomy" id="74649"/>
    <lineage>
        <taxon>Eukaryota</taxon>
        <taxon>Viridiplantae</taxon>
        <taxon>Streptophyta</taxon>
        <taxon>Embryophyta</taxon>
        <taxon>Tracheophyta</taxon>
        <taxon>Spermatophyta</taxon>
        <taxon>Magnoliopsida</taxon>
        <taxon>eudicotyledons</taxon>
        <taxon>Gunneridae</taxon>
        <taxon>Pentapetalae</taxon>
        <taxon>rosids</taxon>
        <taxon>fabids</taxon>
        <taxon>Rosales</taxon>
        <taxon>Rosaceae</taxon>
        <taxon>Rosoideae</taxon>
        <taxon>Rosoideae incertae sedis</taxon>
        <taxon>Rosa</taxon>
    </lineage>
</organism>
<dbReference type="Gramene" id="PRQ42170">
    <property type="protein sequence ID" value="PRQ42170"/>
    <property type="gene ID" value="RchiOBHm_Chr3g0454701"/>
</dbReference>
<dbReference type="EMBL" id="PDCK01000041">
    <property type="protein sequence ID" value="PRQ42170.1"/>
    <property type="molecule type" value="Genomic_DNA"/>
</dbReference>
<proteinExistence type="inferred from homology"/>